<dbReference type="EMBL" id="JBHUMP010000034">
    <property type="protein sequence ID" value="MFD2741611.1"/>
    <property type="molecule type" value="Genomic_DNA"/>
</dbReference>
<name>A0ABW5U8X9_9RHOB</name>
<evidence type="ECO:0000313" key="2">
    <source>
        <dbReference type="Proteomes" id="UP001597474"/>
    </source>
</evidence>
<reference evidence="2" key="1">
    <citation type="journal article" date="2019" name="Int. J. Syst. Evol. Microbiol.">
        <title>The Global Catalogue of Microorganisms (GCM) 10K type strain sequencing project: providing services to taxonomists for standard genome sequencing and annotation.</title>
        <authorList>
            <consortium name="The Broad Institute Genomics Platform"/>
            <consortium name="The Broad Institute Genome Sequencing Center for Infectious Disease"/>
            <person name="Wu L."/>
            <person name="Ma J."/>
        </authorList>
    </citation>
    <scope>NUCLEOTIDE SEQUENCE [LARGE SCALE GENOMIC DNA]</scope>
    <source>
        <strain evidence="2">TISTR 2562</strain>
    </source>
</reference>
<dbReference type="RefSeq" id="WP_386376038.1">
    <property type="nucleotide sequence ID" value="NZ_JBHUMP010000034.1"/>
</dbReference>
<keyword evidence="2" id="KW-1185">Reference proteome</keyword>
<comment type="caution">
    <text evidence="1">The sequence shown here is derived from an EMBL/GenBank/DDBJ whole genome shotgun (WGS) entry which is preliminary data.</text>
</comment>
<protein>
    <submittedName>
        <fullName evidence="1">Uncharacterized protein</fullName>
    </submittedName>
</protein>
<dbReference type="Proteomes" id="UP001597474">
    <property type="component" value="Unassembled WGS sequence"/>
</dbReference>
<proteinExistence type="predicted"/>
<accession>A0ABW5U8X9</accession>
<sequence length="41" mass="4508">MAGRKRLQEICFLADQLSDLLDACGEVDAPEMEQVGRRTAA</sequence>
<organism evidence="1 2">
    <name type="scientific">Sulfitobacter aestuarii</name>
    <dbReference type="NCBI Taxonomy" id="2161676"/>
    <lineage>
        <taxon>Bacteria</taxon>
        <taxon>Pseudomonadati</taxon>
        <taxon>Pseudomonadota</taxon>
        <taxon>Alphaproteobacteria</taxon>
        <taxon>Rhodobacterales</taxon>
        <taxon>Roseobacteraceae</taxon>
        <taxon>Sulfitobacter</taxon>
    </lineage>
</organism>
<gene>
    <name evidence="1" type="ORF">ACFSUD_18770</name>
</gene>
<evidence type="ECO:0000313" key="1">
    <source>
        <dbReference type="EMBL" id="MFD2741611.1"/>
    </source>
</evidence>